<dbReference type="EC" id="3.5.4.16" evidence="1 2"/>
<dbReference type="Proteomes" id="UP000092871">
    <property type="component" value="Unassembled WGS sequence"/>
</dbReference>
<dbReference type="Proteomes" id="UP000092840">
    <property type="component" value="Unassembled WGS sequence"/>
</dbReference>
<proteinExistence type="predicted"/>
<reference evidence="2 3" key="2">
    <citation type="submission" date="2016-06" db="EMBL/GenBank/DDBJ databases">
        <authorList>
            <person name="Rodrigo-Torres L."/>
            <person name="Arahal D.R."/>
        </authorList>
    </citation>
    <scope>NUCLEOTIDE SEQUENCE [LARGE SCALE GENOMIC DNA]</scope>
    <source>
        <strain evidence="2 3">CECT 5116</strain>
    </source>
</reference>
<dbReference type="InterPro" id="IPR036069">
    <property type="entry name" value="DUF34/NIF3_sf"/>
</dbReference>
<evidence type="ECO:0000313" key="3">
    <source>
        <dbReference type="Proteomes" id="UP000092840"/>
    </source>
</evidence>
<dbReference type="PANTHER" id="PTHR41774:SF1">
    <property type="entry name" value="NGG1P INTERACTING FACTOR NIF3"/>
    <property type="match status" value="1"/>
</dbReference>
<sequence>MYSLIFYVPETHLEQVKEAVFAAGAGHLGNYDFVCWQVKGEGQFQPSLHATPFIGEAGKLEELEEYRVEMMLLDDCREAVVSALKLSHPYEEVAYHLIAIEC</sequence>
<dbReference type="GO" id="GO:0003934">
    <property type="term" value="F:GTP cyclohydrolase I activity"/>
    <property type="evidence" value="ECO:0007669"/>
    <property type="project" value="UniProtKB-EC"/>
</dbReference>
<dbReference type="RefSeq" id="WP_067033586.1">
    <property type="nucleotide sequence ID" value="NZ_FLRA01000008.1"/>
</dbReference>
<dbReference type="AlphaFoldDB" id="A0A1C3JPT4"/>
<dbReference type="InterPro" id="IPR015867">
    <property type="entry name" value="N-reg_PII/ATP_PRibTrfase_C"/>
</dbReference>
<gene>
    <name evidence="1" type="ORF">MGA5115_01274</name>
    <name evidence="2" type="ORF">MGA5116_00073</name>
</gene>
<evidence type="ECO:0000313" key="1">
    <source>
        <dbReference type="EMBL" id="SBT17172.1"/>
    </source>
</evidence>
<organism evidence="1 4">
    <name type="scientific">Marinomonas gallaica</name>
    <dbReference type="NCBI Taxonomy" id="1806667"/>
    <lineage>
        <taxon>Bacteria</taxon>
        <taxon>Pseudomonadati</taxon>
        <taxon>Pseudomonadota</taxon>
        <taxon>Gammaproteobacteria</taxon>
        <taxon>Oceanospirillales</taxon>
        <taxon>Oceanospirillaceae</taxon>
        <taxon>Marinomonas</taxon>
    </lineage>
</organism>
<keyword evidence="1" id="KW-0378">Hydrolase</keyword>
<protein>
    <submittedName>
        <fullName evidence="1 2">GTP cyclohydrolase 1 type 2</fullName>
        <ecNumber evidence="1 2">3.5.4.16</ecNumber>
    </submittedName>
</protein>
<accession>A0A1C3JPT4</accession>
<evidence type="ECO:0000313" key="4">
    <source>
        <dbReference type="Proteomes" id="UP000092871"/>
    </source>
</evidence>
<dbReference type="PANTHER" id="PTHR41774">
    <property type="match status" value="1"/>
</dbReference>
<dbReference type="EMBL" id="FLRA01000008">
    <property type="protein sequence ID" value="SBT17172.1"/>
    <property type="molecule type" value="Genomic_DNA"/>
</dbReference>
<dbReference type="OrthoDB" id="9795763at2"/>
<dbReference type="SUPFAM" id="SSF102705">
    <property type="entry name" value="NIF3 (NGG1p interacting factor 3)-like"/>
    <property type="match status" value="1"/>
</dbReference>
<reference evidence="1 4" key="1">
    <citation type="submission" date="2016-06" db="EMBL/GenBank/DDBJ databases">
        <authorList>
            <person name="Kjaerup R.B."/>
            <person name="Dalgaard T.S."/>
            <person name="Juul-Madsen H.R."/>
        </authorList>
    </citation>
    <scope>NUCLEOTIDE SEQUENCE [LARGE SCALE GENOMIC DNA]</scope>
    <source>
        <strain evidence="1 4">CECT 5115</strain>
    </source>
</reference>
<evidence type="ECO:0000313" key="2">
    <source>
        <dbReference type="EMBL" id="SBT19507.1"/>
    </source>
</evidence>
<dbReference type="Gene3D" id="3.30.70.120">
    <property type="match status" value="1"/>
</dbReference>
<keyword evidence="3" id="KW-1185">Reference proteome</keyword>
<dbReference type="EMBL" id="FLRB01000001">
    <property type="protein sequence ID" value="SBT19507.1"/>
    <property type="molecule type" value="Genomic_DNA"/>
</dbReference>
<name>A0A1C3JPT4_9GAMM</name>